<dbReference type="Proteomes" id="UP000225821">
    <property type="component" value="Segment"/>
</dbReference>
<evidence type="ECO:0000313" key="2">
    <source>
        <dbReference type="Proteomes" id="UP000225821"/>
    </source>
</evidence>
<proteinExistence type="predicted"/>
<sequence length="88" mass="10081">MSTLFDDAVALLGLIWLNLGQEDKEWFLEAEPYEMHNDLGRHLRNHCGMWEVPHVPVIVDGVDMAVDHPDAISHRAIVHFQQLKQLGL</sequence>
<protein>
    <submittedName>
        <fullName evidence="1">Uncharacterized protein</fullName>
    </submittedName>
</protein>
<evidence type="ECO:0000313" key="1">
    <source>
        <dbReference type="EMBL" id="AND74930.1"/>
    </source>
</evidence>
<gene>
    <name evidence="1" type="ORF">pf16_07</name>
</gene>
<accession>A0A1S5R5X5</accession>
<name>A0A1S5R5X5_9CAUD</name>
<dbReference type="EMBL" id="KU873925">
    <property type="protein sequence ID" value="AND74930.1"/>
    <property type="molecule type" value="Genomic_DNA"/>
</dbReference>
<keyword evidence="2" id="KW-1185">Reference proteome</keyword>
<reference evidence="1 2" key="1">
    <citation type="submission" date="2016-03" db="EMBL/GenBank/DDBJ databases">
        <title>Characterisation of pf16 and phiPMW: Two novel phages infecting Pseudomonas putida PpG1.</title>
        <authorList>
            <person name="Magill D.J."/>
            <person name="Krylov V.N."/>
            <person name="Shaburova O.V."/>
            <person name="Allen C.C.R."/>
            <person name="McGrath J.W."/>
            <person name="Quinn J.P."/>
            <person name="Kulakov L.A."/>
        </authorList>
    </citation>
    <scope>NUCLEOTIDE SEQUENCE [LARGE SCALE GENOMIC DNA]</scope>
</reference>
<organism evidence="1 2">
    <name type="scientific">Pseudomonas phage pf16</name>
    <dbReference type="NCBI Taxonomy" id="1815630"/>
    <lineage>
        <taxon>Viruses</taxon>
        <taxon>Duplodnaviria</taxon>
        <taxon>Heunggongvirae</taxon>
        <taxon>Uroviricota</taxon>
        <taxon>Caudoviricetes</taxon>
        <taxon>Chakrabartyvirus</taxon>
        <taxon>Chakrabartyvirus pf16</taxon>
    </lineage>
</organism>
<dbReference type="OrthoDB" id="37905at10239"/>